<evidence type="ECO:0000256" key="5">
    <source>
        <dbReference type="ARBA" id="ARBA00022741"/>
    </source>
</evidence>
<dbReference type="NCBIfam" id="TIGR00231">
    <property type="entry name" value="small_GTP"/>
    <property type="match status" value="2"/>
</dbReference>
<accession>A0ABY7M354</accession>
<evidence type="ECO:0000313" key="12">
    <source>
        <dbReference type="EMBL" id="WBL31522.1"/>
    </source>
</evidence>
<dbReference type="Gene3D" id="3.30.300.20">
    <property type="match status" value="1"/>
</dbReference>
<keyword evidence="12" id="KW-0378">Hydrolase</keyword>
<dbReference type="InterPro" id="IPR032859">
    <property type="entry name" value="KH_dom-like"/>
</dbReference>
<feature type="binding site" evidence="8">
    <location>
        <begin position="233"/>
        <end position="237"/>
    </location>
    <ligand>
        <name>GTP</name>
        <dbReference type="ChEBI" id="CHEBI:37565"/>
        <label>2</label>
    </ligand>
</feature>
<dbReference type="CDD" id="cd01894">
    <property type="entry name" value="EngA1"/>
    <property type="match status" value="1"/>
</dbReference>
<dbReference type="InterPro" id="IPR031166">
    <property type="entry name" value="G_ENGA"/>
</dbReference>
<dbReference type="GO" id="GO:0016787">
    <property type="term" value="F:hydrolase activity"/>
    <property type="evidence" value="ECO:0007669"/>
    <property type="project" value="UniProtKB-KW"/>
</dbReference>
<dbReference type="InterPro" id="IPR006073">
    <property type="entry name" value="GTP-bd"/>
</dbReference>
<dbReference type="Proteomes" id="UP001210120">
    <property type="component" value="Chromosome"/>
</dbReference>
<evidence type="ECO:0000256" key="1">
    <source>
        <dbReference type="ARBA" id="ARBA00008279"/>
    </source>
</evidence>
<dbReference type="CDD" id="cd01895">
    <property type="entry name" value="EngA2"/>
    <property type="match status" value="1"/>
</dbReference>
<reference evidence="12" key="1">
    <citation type="submission" date="2022-12" db="EMBL/GenBank/DDBJ databases">
        <title>Genomic Characterization of Candidatus Phytoplasma sacchari in China.</title>
        <authorList>
            <person name="Zhang R.-Y."/>
        </authorList>
    </citation>
    <scope>NUCLEOTIDE SEQUENCE [LARGE SCALE GENOMIC DNA]</scope>
    <source>
        <strain evidence="12">SCWL1</strain>
    </source>
</reference>
<feature type="domain" description="EngA-type G" evidence="11">
    <location>
        <begin position="180"/>
        <end position="355"/>
    </location>
</feature>
<comment type="similarity">
    <text evidence="1 8 9 10">Belongs to the TRAFAC class TrmE-Era-EngA-EngB-Septin-like GTPase superfamily. EngA (Der) GTPase family.</text>
</comment>
<dbReference type="InterPro" id="IPR005225">
    <property type="entry name" value="Small_GTP-bd"/>
</dbReference>
<gene>
    <name evidence="8 12" type="primary">der</name>
    <name evidence="12" type="ORF">O7R10_00450</name>
</gene>
<sequence>MKNNFKVSIVGKPNVGKSSLFNRIIEKRLSVVCEKSGTTKDRIYSNALWLNQKFTLIDTGGITFENISLKQQIKEQTEFAIQESNLIIFVIDGKNILNKEDIEISKILHKSKKPIIAVVNKIDNKTLLENIYNFYSLGFENLIGISVKHGIGIGELLDKIISFSKIFKSEIEINNNSEDIKFCLIGKPNVGKSTFKNAFLSQKRMIVENIPGTTTDTVSTFFQRNNKKYYIIDTPGLKKRGKIKEKQEKYSFLRTMECIEKSDIVCLILDISQEITDQDKNISSLILNYNKACLIICNKCDLIENQNKNIKYFEKKIRKEFSFFNHIPIIFVSSINKKKIHLFLPKINKIYENYSRFFPNHILNDILHDSTQTTPTPFYKQRQAKLFFLKQTSNKPPEFLCLVNDPQLIHFSYERFLKNQLRKKLELEGINFKIIFNKKRINKLL</sequence>
<dbReference type="InterPro" id="IPR015946">
    <property type="entry name" value="KH_dom-like_a/b"/>
</dbReference>
<dbReference type="PRINTS" id="PR00326">
    <property type="entry name" value="GTP1OBG"/>
</dbReference>
<keyword evidence="13" id="KW-1185">Reference proteome</keyword>
<protein>
    <recommendedName>
        <fullName evidence="2 8">GTPase Der</fullName>
    </recommendedName>
    <alternativeName>
        <fullName evidence="7 8">GTP-binding protein EngA</fullName>
    </alternativeName>
</protein>
<keyword evidence="4 10" id="KW-0677">Repeat</keyword>
<dbReference type="InterPro" id="IPR016484">
    <property type="entry name" value="GTPase_Der"/>
</dbReference>
<evidence type="ECO:0000259" key="11">
    <source>
        <dbReference type="PROSITE" id="PS51712"/>
    </source>
</evidence>
<evidence type="ECO:0000256" key="4">
    <source>
        <dbReference type="ARBA" id="ARBA00022737"/>
    </source>
</evidence>
<keyword evidence="6 8" id="KW-0342">GTP-binding</keyword>
<dbReference type="SUPFAM" id="SSF52540">
    <property type="entry name" value="P-loop containing nucleoside triphosphate hydrolases"/>
    <property type="match status" value="1"/>
</dbReference>
<evidence type="ECO:0000256" key="3">
    <source>
        <dbReference type="ARBA" id="ARBA00022517"/>
    </source>
</evidence>
<feature type="binding site" evidence="8">
    <location>
        <begin position="120"/>
        <end position="123"/>
    </location>
    <ligand>
        <name>GTP</name>
        <dbReference type="ChEBI" id="CHEBI:37565"/>
        <label>1</label>
    </ligand>
</feature>
<dbReference type="NCBIfam" id="TIGR03594">
    <property type="entry name" value="GTPase_EngA"/>
    <property type="match status" value="1"/>
</dbReference>
<feature type="binding site" evidence="8">
    <location>
        <begin position="58"/>
        <end position="62"/>
    </location>
    <ligand>
        <name>GTP</name>
        <dbReference type="ChEBI" id="CHEBI:37565"/>
        <label>1</label>
    </ligand>
</feature>
<dbReference type="Gene3D" id="3.40.50.300">
    <property type="entry name" value="P-loop containing nucleotide triphosphate hydrolases"/>
    <property type="match status" value="2"/>
</dbReference>
<dbReference type="PANTHER" id="PTHR43834">
    <property type="entry name" value="GTPASE DER"/>
    <property type="match status" value="1"/>
</dbReference>
<name>A0ABY7M354_9MOLU</name>
<dbReference type="HAMAP" id="MF_00195">
    <property type="entry name" value="GTPase_Der"/>
    <property type="match status" value="1"/>
</dbReference>
<organism evidence="12 13">
    <name type="scientific">Candidatus Phytoplasma sacchari</name>
    <dbReference type="NCBI Taxonomy" id="2609813"/>
    <lineage>
        <taxon>Bacteria</taxon>
        <taxon>Bacillati</taxon>
        <taxon>Mycoplasmatota</taxon>
        <taxon>Mollicutes</taxon>
        <taxon>Acholeplasmatales</taxon>
        <taxon>Acholeplasmataceae</taxon>
        <taxon>Candidatus Phytoplasma</taxon>
        <taxon>16SrXI (Rice yellow dwarf group)</taxon>
    </lineage>
</organism>
<feature type="binding site" evidence="8">
    <location>
        <begin position="298"/>
        <end position="301"/>
    </location>
    <ligand>
        <name>GTP</name>
        <dbReference type="ChEBI" id="CHEBI:37565"/>
        <label>2</label>
    </ligand>
</feature>
<evidence type="ECO:0000256" key="6">
    <source>
        <dbReference type="ARBA" id="ARBA00023134"/>
    </source>
</evidence>
<dbReference type="EMBL" id="CP115156">
    <property type="protein sequence ID" value="WBL31522.1"/>
    <property type="molecule type" value="Genomic_DNA"/>
</dbReference>
<comment type="subunit">
    <text evidence="8">Associates with the 50S ribosomal subunit.</text>
</comment>
<keyword evidence="3 8" id="KW-0690">Ribosome biogenesis</keyword>
<keyword evidence="5 8" id="KW-0547">Nucleotide-binding</keyword>
<evidence type="ECO:0000256" key="2">
    <source>
        <dbReference type="ARBA" id="ARBA00020953"/>
    </source>
</evidence>
<dbReference type="InterPro" id="IPR027417">
    <property type="entry name" value="P-loop_NTPase"/>
</dbReference>
<dbReference type="PANTHER" id="PTHR43834:SF6">
    <property type="entry name" value="GTPASE DER"/>
    <property type="match status" value="1"/>
</dbReference>
<evidence type="ECO:0000256" key="8">
    <source>
        <dbReference type="HAMAP-Rule" id="MF_00195"/>
    </source>
</evidence>
<evidence type="ECO:0000313" key="13">
    <source>
        <dbReference type="Proteomes" id="UP001210120"/>
    </source>
</evidence>
<dbReference type="PIRSF" id="PIRSF006485">
    <property type="entry name" value="GTP-binding_EngA"/>
    <property type="match status" value="1"/>
</dbReference>
<dbReference type="Pfam" id="PF14714">
    <property type="entry name" value="KH_dom-like"/>
    <property type="match status" value="1"/>
</dbReference>
<comment type="function">
    <text evidence="8 10">GTPase that plays an essential role in the late steps of ribosome biogenesis.</text>
</comment>
<evidence type="ECO:0000256" key="10">
    <source>
        <dbReference type="RuleBase" id="RU004481"/>
    </source>
</evidence>
<proteinExistence type="inferred from homology"/>
<feature type="binding site" evidence="8">
    <location>
        <begin position="186"/>
        <end position="193"/>
    </location>
    <ligand>
        <name>GTP</name>
        <dbReference type="ChEBI" id="CHEBI:37565"/>
        <label>2</label>
    </ligand>
</feature>
<dbReference type="Pfam" id="PF01926">
    <property type="entry name" value="MMR_HSR1"/>
    <property type="match status" value="2"/>
</dbReference>
<evidence type="ECO:0000256" key="9">
    <source>
        <dbReference type="PROSITE-ProRule" id="PRU01049"/>
    </source>
</evidence>
<dbReference type="PROSITE" id="PS51712">
    <property type="entry name" value="G_ENGA"/>
    <property type="match status" value="2"/>
</dbReference>
<evidence type="ECO:0000256" key="7">
    <source>
        <dbReference type="ARBA" id="ARBA00032345"/>
    </source>
</evidence>
<feature type="domain" description="EngA-type G" evidence="11">
    <location>
        <begin position="5"/>
        <end position="168"/>
    </location>
</feature>
<feature type="binding site" evidence="8">
    <location>
        <begin position="11"/>
        <end position="18"/>
    </location>
    <ligand>
        <name>GTP</name>
        <dbReference type="ChEBI" id="CHEBI:37565"/>
        <label>1</label>
    </ligand>
</feature>